<dbReference type="PANTHER" id="PTHR34068:SF1">
    <property type="entry name" value="UPF0145 PROTEIN YBJQ"/>
    <property type="match status" value="1"/>
</dbReference>
<evidence type="ECO:0000313" key="3">
    <source>
        <dbReference type="EMBL" id="QTR55147.1"/>
    </source>
</evidence>
<accession>A0A975IIN5</accession>
<dbReference type="InterPro" id="IPR002765">
    <property type="entry name" value="UPF0145_YbjQ-like"/>
</dbReference>
<protein>
    <recommendedName>
        <fullName evidence="2">UPF0145 protein J9260_08735</fullName>
    </recommendedName>
</protein>
<gene>
    <name evidence="3" type="ORF">J9260_08735</name>
</gene>
<dbReference type="RefSeq" id="WP_210220616.1">
    <property type="nucleotide sequence ID" value="NZ_CP072793.1"/>
</dbReference>
<dbReference type="Pfam" id="PF01906">
    <property type="entry name" value="YbjQ_1"/>
    <property type="match status" value="1"/>
</dbReference>
<evidence type="ECO:0000313" key="4">
    <source>
        <dbReference type="Proteomes" id="UP000672009"/>
    </source>
</evidence>
<evidence type="ECO:0000256" key="1">
    <source>
        <dbReference type="ARBA" id="ARBA00010751"/>
    </source>
</evidence>
<evidence type="ECO:0000256" key="2">
    <source>
        <dbReference type="HAMAP-Rule" id="MF_00338"/>
    </source>
</evidence>
<dbReference type="PANTHER" id="PTHR34068">
    <property type="entry name" value="UPF0145 PROTEIN YBJQ"/>
    <property type="match status" value="1"/>
</dbReference>
<keyword evidence="4" id="KW-1185">Reference proteome</keyword>
<dbReference type="KEGG" id="tun:J9260_08735"/>
<dbReference type="Proteomes" id="UP000672009">
    <property type="component" value="Chromosome"/>
</dbReference>
<dbReference type="SUPFAM" id="SSF117782">
    <property type="entry name" value="YbjQ-like"/>
    <property type="match status" value="1"/>
</dbReference>
<dbReference type="EMBL" id="CP072793">
    <property type="protein sequence ID" value="QTR55147.1"/>
    <property type="molecule type" value="Genomic_DNA"/>
</dbReference>
<proteinExistence type="inferred from homology"/>
<sequence length="109" mass="11584">MIQSTTPTIEGKRITRYHGVVTGEAILGANIFKDFFAGIRDIIGGRSAAYEKELRKAREIAFAEMEAQAQSLGANAVVGIDIDYENITMGNSGGMLMVTVSGTAVNVEG</sequence>
<dbReference type="NCBIfam" id="NF002776">
    <property type="entry name" value="PRK02877.1"/>
    <property type="match status" value="1"/>
</dbReference>
<dbReference type="InterPro" id="IPR035439">
    <property type="entry name" value="UPF0145_dom_sf"/>
</dbReference>
<reference evidence="3" key="1">
    <citation type="submission" date="2021-04" db="EMBL/GenBank/DDBJ databases">
        <title>Genomics, taxonomy and metabolism of representatives of sulfur bacteria of the genus Thiothrix: Thiothrix fructosivorans QT, Thiothrix unzii A1T and three new species, Thiothrix subterranea sp. nov., Thiothrix litoralis sp. nov. and 'Candidatus Thiothrix anitrata' sp. nov.</title>
        <authorList>
            <person name="Ravin N.V."/>
            <person name="Smolyakov D."/>
            <person name="Rudenko T.S."/>
            <person name="Mardanov A.V."/>
            <person name="Beletsky A.V."/>
            <person name="Markov N.D."/>
            <person name="Fomenkov A.I."/>
            <person name="Roberts R.J."/>
            <person name="Karnachuk O.V."/>
            <person name="Novikov A."/>
            <person name="Grabovich M.Y."/>
        </authorList>
    </citation>
    <scope>NUCLEOTIDE SEQUENCE</scope>
    <source>
        <strain evidence="3">A1</strain>
    </source>
</reference>
<organism evidence="3 4">
    <name type="scientific">Thiothrix unzii</name>
    <dbReference type="NCBI Taxonomy" id="111769"/>
    <lineage>
        <taxon>Bacteria</taxon>
        <taxon>Pseudomonadati</taxon>
        <taxon>Pseudomonadota</taxon>
        <taxon>Gammaproteobacteria</taxon>
        <taxon>Thiotrichales</taxon>
        <taxon>Thiotrichaceae</taxon>
        <taxon>Thiothrix</taxon>
    </lineage>
</organism>
<dbReference type="Gene3D" id="3.30.110.70">
    <property type="entry name" value="Hypothetical protein apc22750. Chain B"/>
    <property type="match status" value="1"/>
</dbReference>
<dbReference type="AlphaFoldDB" id="A0A975IIN5"/>
<dbReference type="HAMAP" id="MF_00338">
    <property type="entry name" value="UPF0145"/>
    <property type="match status" value="1"/>
</dbReference>
<comment type="similarity">
    <text evidence="1 2">Belongs to the UPF0145 family.</text>
</comment>
<name>A0A975IIN5_9GAMM</name>